<name>A0AC61Y5S4_9FLAO</name>
<sequence>MKKNIKYLFYSLLLIVIASCTEDEGLEELNTGAPTNIAVDFSITQDNSGEVTMYPSGEGANSFIIDYGDGSEVSEEISTGNNSTHVYEEGTYEVTVTAMNLAGDTASMTQTLVVSFSAPENLEVTITKDASNPFLVNVSAEAVNAAAFEVYFGEEQGETATPMMIGETVSYEYSSIGTYTITVIALSGGEETTTYTEEIEIVDPLVLPITFESETVDYTFYNFGGGEATGVPLVSNPAPSEVNNSETVASYTKVAGSETWAGTSVTLNEAIDFSTTSFISMDVYSPTVGTPILFKIEDSDNSDNFVEFQATTTVANEWETIVFDLSGLDQSITYEVIALFFNFNTSGTGETYYFDNIQLASPTIVELPITFEGSQSAYAWTEFGGAPVTIEPNPDMSDANPSATVAKMFKVNNSLDYAGAFMDLDNPVDFNQNTSISMKVWSPEANTTVTLKFEDPQDGAIFAEANAVTTVANAWQTITFDFSGVDVNQNYQRMVLFFDFGSIGTGLDYYFDDISYANQQPVSLPNLPLTFESESIEYNWMNFGGATSTVVDNPDMNGNTSNKVTELIKDNGSQTWAGSNIILENAIDFSSSQTMKMKVWSPIANAPILLKLETSAEGNDYFMEVQTTTSGSSQWEELTFDFSGISTTEPIDIVTVFMNFGENGMGNTYYFDDIELQN</sequence>
<organism evidence="1 2">
    <name type="scientific">Mesonia oceanica</name>
    <dbReference type="NCBI Taxonomy" id="2687242"/>
    <lineage>
        <taxon>Bacteria</taxon>
        <taxon>Pseudomonadati</taxon>
        <taxon>Bacteroidota</taxon>
        <taxon>Flavobacteriia</taxon>
        <taxon>Flavobacteriales</taxon>
        <taxon>Flavobacteriaceae</taxon>
        <taxon>Mesonia</taxon>
    </lineage>
</organism>
<dbReference type="Proteomes" id="UP000356253">
    <property type="component" value="Unassembled WGS sequence"/>
</dbReference>
<dbReference type="EMBL" id="CABVMM010000003">
    <property type="protein sequence ID" value="VVU99838.1"/>
    <property type="molecule type" value="Genomic_DNA"/>
</dbReference>
<proteinExistence type="predicted"/>
<gene>
    <name evidence="1" type="ORF">FVB9532_01099</name>
</gene>
<evidence type="ECO:0000313" key="2">
    <source>
        <dbReference type="Proteomes" id="UP000356253"/>
    </source>
</evidence>
<reference evidence="1" key="1">
    <citation type="submission" date="2019-09" db="EMBL/GenBank/DDBJ databases">
        <authorList>
            <person name="Rodrigo-Torres L."/>
            <person name="Arahal R. D."/>
            <person name="Lucena T."/>
        </authorList>
    </citation>
    <scope>NUCLEOTIDE SEQUENCE</scope>
    <source>
        <strain evidence="1">ISS653</strain>
    </source>
</reference>
<keyword evidence="2" id="KW-1185">Reference proteome</keyword>
<accession>A0AC61Y5S4</accession>
<evidence type="ECO:0000313" key="1">
    <source>
        <dbReference type="EMBL" id="VVU99838.1"/>
    </source>
</evidence>
<comment type="caution">
    <text evidence="1">The sequence shown here is derived from an EMBL/GenBank/DDBJ whole genome shotgun (WGS) entry which is preliminary data.</text>
</comment>
<protein>
    <submittedName>
        <fullName evidence="1">Uncharacterized protein</fullName>
    </submittedName>
</protein>